<sequence length="268" mass="30491">MSDEYKSYSRRSDRILEDARRVRDDNRKGGRHRRQHSIGTHSARAKRKNLVTRAKYFAMAVIGILAAASVAGLVVNGIGFTGVIMAALGVLVSAYIFGSYPKVKTPQRADLKVSDPERLVTRTEMWLEEQQRFLPRSANRVIEQLGDRLDNLSYQLQRVPAEHETARDIRKLVGETLPDMVDSYKNIPRHLQREKRGETSPEEQITEGLQKISNEIDHITRKLAQGSIDDLAIKHRYLDYKYGEGVEGEQADYGVPLPDFDKEKTASR</sequence>
<gene>
    <name evidence="3" type="ordered locus">ELI_11160</name>
</gene>
<feature type="transmembrane region" description="Helical" evidence="2">
    <location>
        <begin position="80"/>
        <end position="98"/>
    </location>
</feature>
<feature type="region of interest" description="Disordered" evidence="1">
    <location>
        <begin position="248"/>
        <end position="268"/>
    </location>
</feature>
<evidence type="ECO:0000256" key="1">
    <source>
        <dbReference type="SAM" id="MobiDB-lite"/>
    </source>
</evidence>
<feature type="transmembrane region" description="Helical" evidence="2">
    <location>
        <begin position="56"/>
        <end position="74"/>
    </location>
</feature>
<feature type="compositionally biased region" description="Basic and acidic residues" evidence="1">
    <location>
        <begin position="18"/>
        <end position="28"/>
    </location>
</feature>
<dbReference type="RefSeq" id="WP_011415147.1">
    <property type="nucleotide sequence ID" value="NC_007722.1"/>
</dbReference>
<dbReference type="KEGG" id="eli:ELI_11160"/>
<reference evidence="4" key="1">
    <citation type="journal article" date="2009" name="J. Bacteriol.">
        <title>Complete genome sequence of Erythrobacter litoralis HTCC2594.</title>
        <authorList>
            <person name="Oh H.M."/>
            <person name="Giovannoni S.J."/>
            <person name="Ferriera S."/>
            <person name="Johnson J."/>
            <person name="Cho J.C."/>
        </authorList>
    </citation>
    <scope>NUCLEOTIDE SEQUENCE [LARGE SCALE GENOMIC DNA]</scope>
    <source>
        <strain evidence="4">HTCC2594</strain>
    </source>
</reference>
<feature type="region of interest" description="Disordered" evidence="1">
    <location>
        <begin position="18"/>
        <end position="44"/>
    </location>
</feature>
<evidence type="ECO:0000256" key="2">
    <source>
        <dbReference type="SAM" id="Phobius"/>
    </source>
</evidence>
<evidence type="ECO:0008006" key="5">
    <source>
        <dbReference type="Google" id="ProtNLM"/>
    </source>
</evidence>
<dbReference type="STRING" id="314225.ELI_11160"/>
<name>Q2N7L7_ERYLH</name>
<keyword evidence="2" id="KW-1133">Transmembrane helix</keyword>
<dbReference type="EMBL" id="CP000157">
    <property type="protein sequence ID" value="ABC64324.1"/>
    <property type="molecule type" value="Genomic_DNA"/>
</dbReference>
<dbReference type="AlphaFoldDB" id="Q2N7L7"/>
<protein>
    <recommendedName>
        <fullName evidence="5">5-bromo-4-chloroindolyl phosphate hydrolysis protein</fullName>
    </recommendedName>
</protein>
<keyword evidence="2" id="KW-0812">Transmembrane</keyword>
<dbReference type="eggNOG" id="ENOG5033YTJ">
    <property type="taxonomic scope" value="Bacteria"/>
</dbReference>
<keyword evidence="4" id="KW-1185">Reference proteome</keyword>
<dbReference type="Proteomes" id="UP000008808">
    <property type="component" value="Chromosome"/>
</dbReference>
<dbReference type="HOGENOM" id="CLU_088534_0_0_5"/>
<organism evidence="3 4">
    <name type="scientific">Erythrobacter litoralis (strain HTCC2594)</name>
    <dbReference type="NCBI Taxonomy" id="314225"/>
    <lineage>
        <taxon>Bacteria</taxon>
        <taxon>Pseudomonadati</taxon>
        <taxon>Pseudomonadota</taxon>
        <taxon>Alphaproteobacteria</taxon>
        <taxon>Sphingomonadales</taxon>
        <taxon>Erythrobacteraceae</taxon>
        <taxon>Erythrobacter/Porphyrobacter group</taxon>
        <taxon>Erythrobacter</taxon>
    </lineage>
</organism>
<proteinExistence type="predicted"/>
<evidence type="ECO:0000313" key="4">
    <source>
        <dbReference type="Proteomes" id="UP000008808"/>
    </source>
</evidence>
<evidence type="ECO:0000313" key="3">
    <source>
        <dbReference type="EMBL" id="ABC64324.1"/>
    </source>
</evidence>
<keyword evidence="2" id="KW-0472">Membrane</keyword>
<feature type="compositionally biased region" description="Basic and acidic residues" evidence="1">
    <location>
        <begin position="259"/>
        <end position="268"/>
    </location>
</feature>
<accession>Q2N7L7</accession>